<dbReference type="Pfam" id="PF00583">
    <property type="entry name" value="Acetyltransf_1"/>
    <property type="match status" value="1"/>
</dbReference>
<dbReference type="InterPro" id="IPR000182">
    <property type="entry name" value="GNAT_dom"/>
</dbReference>
<dbReference type="OrthoDB" id="2350893at2"/>
<dbReference type="Proteomes" id="UP000440224">
    <property type="component" value="Unassembled WGS sequence"/>
</dbReference>
<organism evidence="2 3">
    <name type="scientific">Polyangium spumosum</name>
    <dbReference type="NCBI Taxonomy" id="889282"/>
    <lineage>
        <taxon>Bacteria</taxon>
        <taxon>Pseudomonadati</taxon>
        <taxon>Myxococcota</taxon>
        <taxon>Polyangia</taxon>
        <taxon>Polyangiales</taxon>
        <taxon>Polyangiaceae</taxon>
        <taxon>Polyangium</taxon>
    </lineage>
</organism>
<name>A0A6N7Q130_9BACT</name>
<dbReference type="AlphaFoldDB" id="A0A6N7Q130"/>
<dbReference type="Gene3D" id="3.40.630.30">
    <property type="match status" value="1"/>
</dbReference>
<dbReference type="GO" id="GO:0016747">
    <property type="term" value="F:acyltransferase activity, transferring groups other than amino-acyl groups"/>
    <property type="evidence" value="ECO:0007669"/>
    <property type="project" value="InterPro"/>
</dbReference>
<dbReference type="EMBL" id="WJIE01000011">
    <property type="protein sequence ID" value="MRG96500.1"/>
    <property type="molecule type" value="Genomic_DNA"/>
</dbReference>
<evidence type="ECO:0000313" key="2">
    <source>
        <dbReference type="EMBL" id="MRG96500.1"/>
    </source>
</evidence>
<evidence type="ECO:0000259" key="1">
    <source>
        <dbReference type="PROSITE" id="PS51186"/>
    </source>
</evidence>
<sequence>MRTAQDIARLEEARQVEGFASIAPESIRVAGGIACFAGPGSFCNVVLGIGLSGPVTAQELDRIEAFYAGKNVPVRVELSPYVDPSLLAMLAARNFVLARFENLLARELASDEDLWAGAAPPEGIVVRKVAPGEEARFVEVAGSGFRPEGEPMSAADREVSMRMVKDPRSISVIAWAGGEAVGAGSAEVRGEVAALFGTSVLPAWRRRGIQQALIRARLVEARARGASVATIGSLPGEPTERNVQRVGFRVVCTRVHLERA</sequence>
<accession>A0A6N7Q130</accession>
<keyword evidence="3" id="KW-1185">Reference proteome</keyword>
<evidence type="ECO:0000313" key="3">
    <source>
        <dbReference type="Proteomes" id="UP000440224"/>
    </source>
</evidence>
<dbReference type="InterPro" id="IPR016181">
    <property type="entry name" value="Acyl_CoA_acyltransferase"/>
</dbReference>
<dbReference type="CDD" id="cd04301">
    <property type="entry name" value="NAT_SF"/>
    <property type="match status" value="1"/>
</dbReference>
<protein>
    <recommendedName>
        <fullName evidence="1">N-acetyltransferase domain-containing protein</fullName>
    </recommendedName>
</protein>
<gene>
    <name evidence="2" type="ORF">GF068_31935</name>
</gene>
<dbReference type="RefSeq" id="WP_153823292.1">
    <property type="nucleotide sequence ID" value="NZ_WJIE01000011.1"/>
</dbReference>
<reference evidence="2 3" key="1">
    <citation type="submission" date="2019-10" db="EMBL/GenBank/DDBJ databases">
        <title>A soil myxobacterium in the family Polyangiaceae.</title>
        <authorList>
            <person name="Li Y."/>
            <person name="Wang J."/>
        </authorList>
    </citation>
    <scope>NUCLEOTIDE SEQUENCE [LARGE SCALE GENOMIC DNA]</scope>
    <source>
        <strain evidence="2 3">DSM 14734</strain>
    </source>
</reference>
<feature type="domain" description="N-acetyltransferase" evidence="1">
    <location>
        <begin position="124"/>
        <end position="260"/>
    </location>
</feature>
<proteinExistence type="predicted"/>
<comment type="caution">
    <text evidence="2">The sequence shown here is derived from an EMBL/GenBank/DDBJ whole genome shotgun (WGS) entry which is preliminary data.</text>
</comment>
<dbReference type="SUPFAM" id="SSF55729">
    <property type="entry name" value="Acyl-CoA N-acyltransferases (Nat)"/>
    <property type="match status" value="1"/>
</dbReference>
<dbReference type="PROSITE" id="PS51186">
    <property type="entry name" value="GNAT"/>
    <property type="match status" value="1"/>
</dbReference>